<keyword evidence="1" id="KW-1133">Transmembrane helix</keyword>
<evidence type="ECO:0008006" key="4">
    <source>
        <dbReference type="Google" id="ProtNLM"/>
    </source>
</evidence>
<gene>
    <name evidence="2" type="ORF">GCM10009066_14110</name>
</gene>
<comment type="caution">
    <text evidence="2">The sequence shown here is derived from an EMBL/GenBank/DDBJ whole genome shotgun (WGS) entry which is preliminary data.</text>
</comment>
<dbReference type="AlphaFoldDB" id="A0AAV3S8J6"/>
<sequence>MPSTSALRHLVNLWFACSLLLAGLVMRVAAPVVGTMNAPFVNAAVAAGVALVAHASEPGLRSGPVWSLALLTFGGFVLAQTLAGAVGLPAESPAVSACCWVVAFVSALAVLTAREVAWLDDP</sequence>
<reference evidence="2 3" key="1">
    <citation type="journal article" date="2019" name="Int. J. Syst. Evol. Microbiol.">
        <title>The Global Catalogue of Microorganisms (GCM) 10K type strain sequencing project: providing services to taxonomists for standard genome sequencing and annotation.</title>
        <authorList>
            <consortium name="The Broad Institute Genomics Platform"/>
            <consortium name="The Broad Institute Genome Sequencing Center for Infectious Disease"/>
            <person name="Wu L."/>
            <person name="Ma J."/>
        </authorList>
    </citation>
    <scope>NUCLEOTIDE SEQUENCE [LARGE SCALE GENOMIC DNA]</scope>
    <source>
        <strain evidence="2 3">JCM 16330</strain>
    </source>
</reference>
<dbReference type="RefSeq" id="WP_211311395.1">
    <property type="nucleotide sequence ID" value="NZ_BAAABL010000042.1"/>
</dbReference>
<protein>
    <recommendedName>
        <fullName evidence="4">SPW repeat-containing protein</fullName>
    </recommendedName>
</protein>
<dbReference type="Proteomes" id="UP001500837">
    <property type="component" value="Unassembled WGS sequence"/>
</dbReference>
<proteinExistence type="predicted"/>
<dbReference type="EMBL" id="BAAABL010000042">
    <property type="protein sequence ID" value="GAA0301118.1"/>
    <property type="molecule type" value="Genomic_DNA"/>
</dbReference>
<name>A0AAV3S8J6_9EURY</name>
<feature type="transmembrane region" description="Helical" evidence="1">
    <location>
        <begin position="68"/>
        <end position="88"/>
    </location>
</feature>
<evidence type="ECO:0000256" key="1">
    <source>
        <dbReference type="SAM" id="Phobius"/>
    </source>
</evidence>
<feature type="transmembrane region" description="Helical" evidence="1">
    <location>
        <begin position="94"/>
        <end position="113"/>
    </location>
</feature>
<keyword evidence="3" id="KW-1185">Reference proteome</keyword>
<accession>A0AAV3S8J6</accession>
<feature type="transmembrane region" description="Helical" evidence="1">
    <location>
        <begin position="39"/>
        <end position="56"/>
    </location>
</feature>
<evidence type="ECO:0000313" key="3">
    <source>
        <dbReference type="Proteomes" id="UP001500837"/>
    </source>
</evidence>
<keyword evidence="1" id="KW-0812">Transmembrane</keyword>
<organism evidence="2 3">
    <name type="scientific">Halarchaeum salinum</name>
    <dbReference type="NCBI Taxonomy" id="489912"/>
    <lineage>
        <taxon>Archaea</taxon>
        <taxon>Methanobacteriati</taxon>
        <taxon>Methanobacteriota</taxon>
        <taxon>Stenosarchaea group</taxon>
        <taxon>Halobacteria</taxon>
        <taxon>Halobacteriales</taxon>
        <taxon>Halobacteriaceae</taxon>
    </lineage>
</organism>
<keyword evidence="1" id="KW-0472">Membrane</keyword>
<evidence type="ECO:0000313" key="2">
    <source>
        <dbReference type="EMBL" id="GAA0301118.1"/>
    </source>
</evidence>